<keyword evidence="4 14" id="KW-0732">Signal</keyword>
<evidence type="ECO:0000313" key="17">
    <source>
        <dbReference type="Proteomes" id="UP000694381"/>
    </source>
</evidence>
<dbReference type="PANTHER" id="PTHR14162">
    <property type="entry name" value="MUCOSAL ADDRESSIN CELL ADHESION MOLECULE-1"/>
    <property type="match status" value="1"/>
</dbReference>
<dbReference type="InterPro" id="IPR003599">
    <property type="entry name" value="Ig_sub"/>
</dbReference>
<evidence type="ECO:0000256" key="7">
    <source>
        <dbReference type="ARBA" id="ARBA00022989"/>
    </source>
</evidence>
<sequence length="411" mass="43790">MEPSLVLLLALTLGPIQPSSGQPLHVDPPEPVVAVALGTSCQLTCSLSCGEGVAQVQWRGLDTTLGSVQSIAGNSILTVHSAKLSDTGTHLCVGSCRGQNYQHSVKILVYAFQDELEVSPVFLVPGQDQEVSCTAHNVWPVGPDTLSFALLLGDQNLEGVQVLELEQEEETEDTEDPLFRVTQRWLVPAMVTPMPPALLCQATMQLPGLKLTNQRVLPVLQIQTSVEPLDTTSAKSHILTSSEPTEAISMGPPDTTTLPSTPQQGLTFNPRTLGSAGTCHPEIRQEQEAGWQLLCEAFCGPGMAVRWTLAPGGLAAYHKTEAGAQAWLSVPPPGPIPEGWFQCRLDPGGQVTSLYVPGQLFSKSGSATSLWTGSLALGLLLLAFLAYRLWKYCRPAAGHPGHPLSSSGSRL</sequence>
<evidence type="ECO:0000256" key="5">
    <source>
        <dbReference type="ARBA" id="ARBA00022737"/>
    </source>
</evidence>
<dbReference type="GeneTree" id="ENSGT00510000049549"/>
<name>A0A8C6RTL2_NANGA</name>
<comment type="subunit">
    <text evidence="2">Homodimer.</text>
</comment>
<evidence type="ECO:0000256" key="13">
    <source>
        <dbReference type="SAM" id="Phobius"/>
    </source>
</evidence>
<evidence type="ECO:0000256" key="2">
    <source>
        <dbReference type="ARBA" id="ARBA00011738"/>
    </source>
</evidence>
<evidence type="ECO:0000256" key="1">
    <source>
        <dbReference type="ARBA" id="ARBA00004479"/>
    </source>
</evidence>
<dbReference type="InterPro" id="IPR037413">
    <property type="entry name" value="MADCAM1"/>
</dbReference>
<dbReference type="GO" id="GO:0098640">
    <property type="term" value="F:integrin binding involved in cell-matrix adhesion"/>
    <property type="evidence" value="ECO:0007669"/>
    <property type="project" value="InterPro"/>
</dbReference>
<keyword evidence="10" id="KW-0325">Glycoprotein</keyword>
<dbReference type="Pfam" id="PF09085">
    <property type="entry name" value="Adhes-Ig_like"/>
    <property type="match status" value="1"/>
</dbReference>
<keyword evidence="11" id="KW-0393">Immunoglobulin domain</keyword>
<evidence type="ECO:0000313" key="16">
    <source>
        <dbReference type="Ensembl" id="ENSNGAP00000023726.1"/>
    </source>
</evidence>
<accession>A0A8C6RTL2</accession>
<dbReference type="GO" id="GO:0050901">
    <property type="term" value="P:leukocyte tethering or rolling"/>
    <property type="evidence" value="ECO:0007669"/>
    <property type="project" value="TreeGrafter"/>
</dbReference>
<keyword evidence="5" id="KW-0677">Repeat</keyword>
<comment type="subcellular location">
    <subcellularLocation>
        <location evidence="1">Membrane</location>
        <topology evidence="1">Single-pass type I membrane protein</topology>
    </subcellularLocation>
</comment>
<dbReference type="GO" id="GO:0016020">
    <property type="term" value="C:membrane"/>
    <property type="evidence" value="ECO:0007669"/>
    <property type="project" value="UniProtKB-SubCell"/>
</dbReference>
<gene>
    <name evidence="16" type="primary">Madcam1</name>
</gene>
<dbReference type="AlphaFoldDB" id="A0A8C6RTL2"/>
<feature type="signal peptide" evidence="14">
    <location>
        <begin position="1"/>
        <end position="21"/>
    </location>
</feature>
<keyword evidence="9" id="KW-1015">Disulfide bond</keyword>
<keyword evidence="3 13" id="KW-0812">Transmembrane</keyword>
<keyword evidence="8 13" id="KW-0472">Membrane</keyword>
<dbReference type="OMA" id="RALRIEC"/>
<evidence type="ECO:0000256" key="6">
    <source>
        <dbReference type="ARBA" id="ARBA00022889"/>
    </source>
</evidence>
<evidence type="ECO:0000256" key="11">
    <source>
        <dbReference type="ARBA" id="ARBA00023319"/>
    </source>
</evidence>
<dbReference type="OrthoDB" id="9907246at2759"/>
<protein>
    <recommendedName>
        <fullName evidence="12">Mucosal addressin cell adhesion molecule 1</fullName>
    </recommendedName>
</protein>
<evidence type="ECO:0000256" key="9">
    <source>
        <dbReference type="ARBA" id="ARBA00023157"/>
    </source>
</evidence>
<reference evidence="16" key="1">
    <citation type="submission" date="2025-08" db="UniProtKB">
        <authorList>
            <consortium name="Ensembl"/>
        </authorList>
    </citation>
    <scope>IDENTIFICATION</scope>
</reference>
<dbReference type="GO" id="GO:0007229">
    <property type="term" value="P:integrin-mediated signaling pathway"/>
    <property type="evidence" value="ECO:0007669"/>
    <property type="project" value="InterPro"/>
</dbReference>
<feature type="domain" description="Ig-like" evidence="15">
    <location>
        <begin position="23"/>
        <end position="92"/>
    </location>
</feature>
<dbReference type="GO" id="GO:0034113">
    <property type="term" value="P:heterotypic cell-cell adhesion"/>
    <property type="evidence" value="ECO:0007669"/>
    <property type="project" value="TreeGrafter"/>
</dbReference>
<dbReference type="InterPro" id="IPR013783">
    <property type="entry name" value="Ig-like_fold"/>
</dbReference>
<evidence type="ECO:0000256" key="10">
    <source>
        <dbReference type="ARBA" id="ARBA00023180"/>
    </source>
</evidence>
<dbReference type="Ensembl" id="ENSNGAT00000029426.1">
    <property type="protein sequence ID" value="ENSNGAP00000023726.1"/>
    <property type="gene ID" value="ENSNGAG00000022199.1"/>
</dbReference>
<dbReference type="InterPro" id="IPR015169">
    <property type="entry name" value="Adhes-Ig-like"/>
</dbReference>
<keyword evidence="7 13" id="KW-1133">Transmembrane helix</keyword>
<organism evidence="16 17">
    <name type="scientific">Nannospalax galili</name>
    <name type="common">Northern Israeli blind subterranean mole rat</name>
    <name type="synonym">Spalax galili</name>
    <dbReference type="NCBI Taxonomy" id="1026970"/>
    <lineage>
        <taxon>Eukaryota</taxon>
        <taxon>Metazoa</taxon>
        <taxon>Chordata</taxon>
        <taxon>Craniata</taxon>
        <taxon>Vertebrata</taxon>
        <taxon>Euteleostomi</taxon>
        <taxon>Mammalia</taxon>
        <taxon>Eutheria</taxon>
        <taxon>Euarchontoglires</taxon>
        <taxon>Glires</taxon>
        <taxon>Rodentia</taxon>
        <taxon>Myomorpha</taxon>
        <taxon>Muroidea</taxon>
        <taxon>Spalacidae</taxon>
        <taxon>Spalacinae</taxon>
        <taxon>Nannospalax</taxon>
    </lineage>
</organism>
<dbReference type="InterPro" id="IPR007110">
    <property type="entry name" value="Ig-like_dom"/>
</dbReference>
<keyword evidence="6" id="KW-0130">Cell adhesion</keyword>
<dbReference type="GeneID" id="103737405"/>
<feature type="transmembrane region" description="Helical" evidence="13">
    <location>
        <begin position="370"/>
        <end position="390"/>
    </location>
</feature>
<dbReference type="Proteomes" id="UP000694381">
    <property type="component" value="Unassembled WGS sequence"/>
</dbReference>
<dbReference type="InterPro" id="IPR036179">
    <property type="entry name" value="Ig-like_dom_sf"/>
</dbReference>
<proteinExistence type="predicted"/>
<evidence type="ECO:0000256" key="12">
    <source>
        <dbReference type="ARBA" id="ARBA00074025"/>
    </source>
</evidence>
<dbReference type="CTD" id="8174"/>
<dbReference type="Gene3D" id="2.60.40.10">
    <property type="entry name" value="Immunoglobulins"/>
    <property type="match status" value="2"/>
</dbReference>
<dbReference type="FunFam" id="2.60.40.10:FF:000933">
    <property type="entry name" value="Mucosal addressin cell adhesion molecule 1"/>
    <property type="match status" value="1"/>
</dbReference>
<evidence type="ECO:0000256" key="3">
    <source>
        <dbReference type="ARBA" id="ARBA00022692"/>
    </source>
</evidence>
<reference evidence="16" key="2">
    <citation type="submission" date="2025-09" db="UniProtKB">
        <authorList>
            <consortium name="Ensembl"/>
        </authorList>
    </citation>
    <scope>IDENTIFICATION</scope>
</reference>
<dbReference type="GO" id="GO:2000403">
    <property type="term" value="P:positive regulation of lymphocyte migration"/>
    <property type="evidence" value="ECO:0007669"/>
    <property type="project" value="InterPro"/>
</dbReference>
<evidence type="ECO:0000256" key="14">
    <source>
        <dbReference type="SAM" id="SignalP"/>
    </source>
</evidence>
<feature type="chain" id="PRO_5034977570" description="Mucosal addressin cell adhesion molecule 1" evidence="14">
    <location>
        <begin position="22"/>
        <end position="411"/>
    </location>
</feature>
<dbReference type="PANTHER" id="PTHR14162:SF1">
    <property type="entry name" value="MUCOSAL ADDRESSIN CELL ADHESION MOLECULE 1"/>
    <property type="match status" value="1"/>
</dbReference>
<dbReference type="RefSeq" id="XP_008835484.1">
    <property type="nucleotide sequence ID" value="XM_008837262.3"/>
</dbReference>
<dbReference type="KEGG" id="ngi:103737405"/>
<evidence type="ECO:0000256" key="4">
    <source>
        <dbReference type="ARBA" id="ARBA00022729"/>
    </source>
</evidence>
<evidence type="ECO:0000256" key="8">
    <source>
        <dbReference type="ARBA" id="ARBA00023136"/>
    </source>
</evidence>
<dbReference type="FunFam" id="2.60.40.10:FF:000194">
    <property type="entry name" value="Intercellular adhesion molecule 1"/>
    <property type="match status" value="1"/>
</dbReference>
<dbReference type="SMART" id="SM00409">
    <property type="entry name" value="IG"/>
    <property type="match status" value="1"/>
</dbReference>
<evidence type="ECO:0000259" key="15">
    <source>
        <dbReference type="PROSITE" id="PS50835"/>
    </source>
</evidence>
<dbReference type="SUPFAM" id="SSF48726">
    <property type="entry name" value="Immunoglobulin"/>
    <property type="match status" value="2"/>
</dbReference>
<keyword evidence="17" id="KW-1185">Reference proteome</keyword>
<dbReference type="PROSITE" id="PS50835">
    <property type="entry name" value="IG_LIKE"/>
    <property type="match status" value="1"/>
</dbReference>